<protein>
    <submittedName>
        <fullName evidence="2">Uncharacterized protein</fullName>
    </submittedName>
</protein>
<proteinExistence type="predicted"/>
<evidence type="ECO:0000313" key="2">
    <source>
        <dbReference type="EMBL" id="KMT57138.1"/>
    </source>
</evidence>
<keyword evidence="1" id="KW-0472">Membrane</keyword>
<reference evidence="2 3" key="1">
    <citation type="submission" date="2015-06" db="EMBL/GenBank/DDBJ databases">
        <title>Draft genome sequence of an Antarctic Pseudomonas sp. strain KG01 with full potential for biotechnological applications.</title>
        <authorList>
            <person name="Pavlov M.S."/>
            <person name="Lira F."/>
            <person name="Martinez J.L."/>
            <person name="Marshall S.H."/>
        </authorList>
    </citation>
    <scope>NUCLEOTIDE SEQUENCE [LARGE SCALE GENOMIC DNA]</scope>
    <source>
        <strain evidence="2 3">KG01</strain>
    </source>
</reference>
<accession>A0A0J8G8Q8</accession>
<dbReference type="RefSeq" id="WP_048719301.1">
    <property type="nucleotide sequence ID" value="NZ_JBJGXJ010000002.1"/>
</dbReference>
<dbReference type="PATRIC" id="fig|1674920.3.peg.105"/>
<keyword evidence="3" id="KW-1185">Reference proteome</keyword>
<comment type="caution">
    <text evidence="2">The sequence shown here is derived from an EMBL/GenBank/DDBJ whole genome shotgun (WGS) entry which is preliminary data.</text>
</comment>
<keyword evidence="1" id="KW-0812">Transmembrane</keyword>
<dbReference type="OrthoDB" id="7028626at2"/>
<gene>
    <name evidence="2" type="ORF">ACR52_00540</name>
</gene>
<keyword evidence="1" id="KW-1133">Transmembrane helix</keyword>
<evidence type="ECO:0000256" key="1">
    <source>
        <dbReference type="SAM" id="Phobius"/>
    </source>
</evidence>
<dbReference type="AlphaFoldDB" id="A0A0J8G8Q8"/>
<feature type="transmembrane region" description="Helical" evidence="1">
    <location>
        <begin position="57"/>
        <end position="82"/>
    </location>
</feature>
<evidence type="ECO:0000313" key="3">
    <source>
        <dbReference type="Proteomes" id="UP000037551"/>
    </source>
</evidence>
<name>A0A0J8G8Q8_9PSED</name>
<feature type="transmembrane region" description="Helical" evidence="1">
    <location>
        <begin position="9"/>
        <end position="28"/>
    </location>
</feature>
<dbReference type="EMBL" id="LFMW01000001">
    <property type="protein sequence ID" value="KMT57138.1"/>
    <property type="molecule type" value="Genomic_DNA"/>
</dbReference>
<organism evidence="2 3">
    <name type="scientific">Pseudomonas fildesensis</name>
    <dbReference type="NCBI Taxonomy" id="1674920"/>
    <lineage>
        <taxon>Bacteria</taxon>
        <taxon>Pseudomonadati</taxon>
        <taxon>Pseudomonadota</taxon>
        <taxon>Gammaproteobacteria</taxon>
        <taxon>Pseudomonadales</taxon>
        <taxon>Pseudomonadaceae</taxon>
        <taxon>Pseudomonas</taxon>
    </lineage>
</organism>
<sequence>MKRSQSRSFWCITAVLTVIVGLLGYQIIDGLTRGVVVAFSRVGPSITYTLVEQPKQYWFNIIWLAGIEIFLIAVTLVTAWIAREMAKNERST</sequence>
<dbReference type="Proteomes" id="UP000037551">
    <property type="component" value="Unassembled WGS sequence"/>
</dbReference>